<sequence>MSGRDEDLDLAVRLLAGTPTHEGRDPLLLRQWALVASEFGSRMTPPALPVRVVKRDGGLAAGLLARYRSRPPVVEIYVDTVDRAERLIAERGWRHWFPEGSVRAAALAHEQAHGWLHHAHVRAEFKRALGHTALRLGRRRLYAHVAGADELAAHAYARATCGMVRSPLLLTEALGAAVLSVTPAIRSCGMPRCRRSQWLRGAYMMTAIPTRQIRAPVTSKRSGR</sequence>
<protein>
    <submittedName>
        <fullName evidence="1">Uncharacterized protein</fullName>
    </submittedName>
</protein>
<organism evidence="1">
    <name type="scientific">Streptomyces sp. NBC_00119</name>
    <dbReference type="NCBI Taxonomy" id="2975659"/>
    <lineage>
        <taxon>Bacteria</taxon>
        <taxon>Bacillati</taxon>
        <taxon>Actinomycetota</taxon>
        <taxon>Actinomycetes</taxon>
        <taxon>Kitasatosporales</taxon>
        <taxon>Streptomycetaceae</taxon>
        <taxon>Streptomyces</taxon>
    </lineage>
</organism>
<accession>A0AAU1U0K8</accession>
<dbReference type="EMBL" id="CP108195">
    <property type="protein sequence ID" value="WTS10282.1"/>
    <property type="molecule type" value="Genomic_DNA"/>
</dbReference>
<reference evidence="1" key="1">
    <citation type="submission" date="2022-10" db="EMBL/GenBank/DDBJ databases">
        <title>The complete genomes of actinobacterial strains from the NBC collection.</title>
        <authorList>
            <person name="Joergensen T.S."/>
            <person name="Alvarez Arevalo M."/>
            <person name="Sterndorff E.B."/>
            <person name="Faurdal D."/>
            <person name="Vuksanovic O."/>
            <person name="Mourched A.-S."/>
            <person name="Charusanti P."/>
            <person name="Shaw S."/>
            <person name="Blin K."/>
            <person name="Weber T."/>
        </authorList>
    </citation>
    <scope>NUCLEOTIDE SEQUENCE</scope>
    <source>
        <strain evidence="1">NBC_00119</strain>
    </source>
</reference>
<proteinExistence type="predicted"/>
<name>A0AAU1U0K8_9ACTN</name>
<evidence type="ECO:0000313" key="1">
    <source>
        <dbReference type="EMBL" id="WTS10282.1"/>
    </source>
</evidence>
<dbReference type="AlphaFoldDB" id="A0AAU1U0K8"/>
<gene>
    <name evidence="1" type="ORF">OHU69_03855</name>
</gene>